<name>A0A3B0Y2T6_9ZZZZ</name>
<protein>
    <recommendedName>
        <fullName evidence="2">Transporter</fullName>
    </recommendedName>
</protein>
<gene>
    <name evidence="1" type="ORF">MNBD_GAMMA13-1069</name>
</gene>
<dbReference type="InterPro" id="IPR025737">
    <property type="entry name" value="FApF"/>
</dbReference>
<dbReference type="AlphaFoldDB" id="A0A3B0Y2T6"/>
<dbReference type="EMBL" id="UOFK01000050">
    <property type="protein sequence ID" value="VAW74031.1"/>
    <property type="molecule type" value="Genomic_DNA"/>
</dbReference>
<accession>A0A3B0Y2T6</accession>
<sequence>MKISRLALNLSAGLLAPAFHVAADSDRHYHDNYIPAPIGVMGDHMHGKGEWMLSYRYMRMEMDGMREGGDKLNSSEVLADFRVTPTKMTTDMHMFGAMYAVTDDFTLLAMMPWVKKRMDLVTRTGVNFTTGSEGIGDLKVGSLYSLKRWKHQQIHLNLGLSVPTGDIDAADDTPAAQDARLPYPMQLGSGTWDALPGITYAGQMENYAWGGQALATLRLDENGNDYSLGDRLELTGWGAYRLSREWSTSARLRWQTWGNVDGGDDKLNPRVVPTADPGLQGGTRVDVLFGLSYSVLSGFMKDNRFALEGGAPLYENLDGPQMSADWVLTAGWQLVLH</sequence>
<dbReference type="Pfam" id="PF13557">
    <property type="entry name" value="Phenol_MetA_deg"/>
    <property type="match status" value="1"/>
</dbReference>
<evidence type="ECO:0008006" key="2">
    <source>
        <dbReference type="Google" id="ProtNLM"/>
    </source>
</evidence>
<evidence type="ECO:0000313" key="1">
    <source>
        <dbReference type="EMBL" id="VAW74031.1"/>
    </source>
</evidence>
<organism evidence="1">
    <name type="scientific">hydrothermal vent metagenome</name>
    <dbReference type="NCBI Taxonomy" id="652676"/>
    <lineage>
        <taxon>unclassified sequences</taxon>
        <taxon>metagenomes</taxon>
        <taxon>ecological metagenomes</taxon>
    </lineage>
</organism>
<reference evidence="1" key="1">
    <citation type="submission" date="2018-06" db="EMBL/GenBank/DDBJ databases">
        <authorList>
            <person name="Zhirakovskaya E."/>
        </authorList>
    </citation>
    <scope>NUCLEOTIDE SEQUENCE</scope>
</reference>
<proteinExistence type="predicted"/>